<dbReference type="PROSITE" id="PS50157">
    <property type="entry name" value="ZINC_FINGER_C2H2_2"/>
    <property type="match status" value="1"/>
</dbReference>
<dbReference type="eggNOG" id="KOG1721">
    <property type="taxonomic scope" value="Eukaryota"/>
</dbReference>
<dbReference type="PROSITE" id="PS00028">
    <property type="entry name" value="ZINC_FINGER_C2H2_1"/>
    <property type="match status" value="2"/>
</dbReference>
<dbReference type="SMART" id="SM00355">
    <property type="entry name" value="ZnF_C2H2"/>
    <property type="match status" value="2"/>
</dbReference>
<organism evidence="4 5">
    <name type="scientific">Caenorhabditis tropicalis</name>
    <dbReference type="NCBI Taxonomy" id="1561998"/>
    <lineage>
        <taxon>Eukaryota</taxon>
        <taxon>Metazoa</taxon>
        <taxon>Ecdysozoa</taxon>
        <taxon>Nematoda</taxon>
        <taxon>Chromadorea</taxon>
        <taxon>Rhabditida</taxon>
        <taxon>Rhabditina</taxon>
        <taxon>Rhabditomorpha</taxon>
        <taxon>Rhabditoidea</taxon>
        <taxon>Rhabditidae</taxon>
        <taxon>Peloderinae</taxon>
        <taxon>Caenorhabditis</taxon>
    </lineage>
</organism>
<feature type="compositionally biased region" description="Basic residues" evidence="2">
    <location>
        <begin position="56"/>
        <end position="65"/>
    </location>
</feature>
<dbReference type="WBParaSite" id="Csp11.Scaffold630.g19583.t1">
    <property type="protein sequence ID" value="Csp11.Scaffold630.g19583.t1"/>
    <property type="gene ID" value="Csp11.Scaffold630.g19583"/>
</dbReference>
<keyword evidence="1" id="KW-0862">Zinc</keyword>
<feature type="compositionally biased region" description="Basic and acidic residues" evidence="2">
    <location>
        <begin position="45"/>
        <end position="55"/>
    </location>
</feature>
<feature type="region of interest" description="Disordered" evidence="2">
    <location>
        <begin position="1"/>
        <end position="114"/>
    </location>
</feature>
<evidence type="ECO:0000256" key="1">
    <source>
        <dbReference type="PROSITE-ProRule" id="PRU00042"/>
    </source>
</evidence>
<sequence>MSSSSSSSDSGDERKLPAAYQLPREEKKRRKRVSSSSSSATYSEGEDKGKRGGGEKRKKKKKRKDRPMWKEEGELSGESEEEEEESDSSSSENERRRRRRRQRREREEEEKRKRRRERKTFRCDECGCKCFSLKGLIHHQLGHNLGAQCHLCKKKFETKKSFREHYEMEHTQEMVKCVFCKSSFDLPLDMKGSKWEEFHTHVYGEIFYSRIADHEERAHG</sequence>
<dbReference type="AlphaFoldDB" id="A0A1I7UUV9"/>
<evidence type="ECO:0000256" key="2">
    <source>
        <dbReference type="SAM" id="MobiDB-lite"/>
    </source>
</evidence>
<keyword evidence="4" id="KW-1185">Reference proteome</keyword>
<reference evidence="5" key="1">
    <citation type="submission" date="2016-11" db="UniProtKB">
        <authorList>
            <consortium name="WormBaseParasite"/>
        </authorList>
    </citation>
    <scope>IDENTIFICATION</scope>
</reference>
<evidence type="ECO:0000313" key="5">
    <source>
        <dbReference type="WBParaSite" id="Csp11.Scaffold630.g19583.t1"/>
    </source>
</evidence>
<proteinExistence type="predicted"/>
<dbReference type="Gene3D" id="3.30.160.60">
    <property type="entry name" value="Classic Zinc Finger"/>
    <property type="match status" value="1"/>
</dbReference>
<evidence type="ECO:0000313" key="4">
    <source>
        <dbReference type="Proteomes" id="UP000095282"/>
    </source>
</evidence>
<name>A0A1I7UUV9_9PELO</name>
<feature type="domain" description="C2H2-type" evidence="3">
    <location>
        <begin position="147"/>
        <end position="175"/>
    </location>
</feature>
<feature type="compositionally biased region" description="Acidic residues" evidence="2">
    <location>
        <begin position="74"/>
        <end position="87"/>
    </location>
</feature>
<dbReference type="GO" id="GO:0008270">
    <property type="term" value="F:zinc ion binding"/>
    <property type="evidence" value="ECO:0007669"/>
    <property type="project" value="UniProtKB-KW"/>
</dbReference>
<dbReference type="Proteomes" id="UP000095282">
    <property type="component" value="Unplaced"/>
</dbReference>
<dbReference type="STRING" id="1561998.A0A1I7UUV9"/>
<protein>
    <submittedName>
        <fullName evidence="5">C2H2-type domain-containing protein</fullName>
    </submittedName>
</protein>
<evidence type="ECO:0000259" key="3">
    <source>
        <dbReference type="PROSITE" id="PS50157"/>
    </source>
</evidence>
<accession>A0A1I7UUV9</accession>
<keyword evidence="1" id="KW-0479">Metal-binding</keyword>
<keyword evidence="1" id="KW-0863">Zinc-finger</keyword>
<dbReference type="InterPro" id="IPR013087">
    <property type="entry name" value="Znf_C2H2_type"/>
</dbReference>